<keyword evidence="1" id="KW-0696">RNA-directed RNA polymerase</keyword>
<dbReference type="CDD" id="cd18809">
    <property type="entry name" value="SF1_C_RecD"/>
    <property type="match status" value="1"/>
</dbReference>
<dbReference type="InterPro" id="IPR027417">
    <property type="entry name" value="P-loop_NTPase"/>
</dbReference>
<dbReference type="SUPFAM" id="SSF52540">
    <property type="entry name" value="P-loop containing nucleoside triphosphate hydrolases"/>
    <property type="match status" value="2"/>
</dbReference>
<keyword evidence="4" id="KW-0645">Protease</keyword>
<feature type="compositionally biased region" description="Low complexity" evidence="12">
    <location>
        <begin position="180"/>
        <end position="189"/>
    </location>
</feature>
<evidence type="ECO:0000256" key="8">
    <source>
        <dbReference type="ARBA" id="ARBA00022807"/>
    </source>
</evidence>
<dbReference type="GO" id="GO:0004197">
    <property type="term" value="F:cysteine-type endopeptidase activity"/>
    <property type="evidence" value="ECO:0007669"/>
    <property type="project" value="InterPro"/>
</dbReference>
<keyword evidence="2" id="KW-0945">Host-virus interaction</keyword>
<dbReference type="InterPro" id="IPR043181">
    <property type="entry name" value="TYMV_endopept_dom"/>
</dbReference>
<dbReference type="PROSITE" id="PS51738">
    <property type="entry name" value="PEPTIDASE_C21"/>
    <property type="match status" value="1"/>
</dbReference>
<dbReference type="CDD" id="cd23247">
    <property type="entry name" value="Tymoviridae_RdRp"/>
    <property type="match status" value="1"/>
</dbReference>
<evidence type="ECO:0000256" key="10">
    <source>
        <dbReference type="ARBA" id="ARBA00022953"/>
    </source>
</evidence>
<feature type="domain" description="(+)RNA virus helicase C-terminal" evidence="15">
    <location>
        <begin position="429"/>
        <end position="726"/>
    </location>
</feature>
<keyword evidence="9" id="KW-0547">Nucleotide-binding</keyword>
<dbReference type="PROSITE" id="PS50507">
    <property type="entry name" value="RDRP_SSRNA_POS"/>
    <property type="match status" value="1"/>
</dbReference>
<dbReference type="Gene3D" id="3.90.70.100">
    <property type="match status" value="1"/>
</dbReference>
<dbReference type="GO" id="GO:0006508">
    <property type="term" value="P:proteolysis"/>
    <property type="evidence" value="ECO:0007669"/>
    <property type="project" value="UniProtKB-KW"/>
</dbReference>
<accession>A0A3G4YID9</accession>
<dbReference type="EMBL" id="MH155883">
    <property type="protein sequence ID" value="AYV61005.1"/>
    <property type="molecule type" value="Genomic_RNA"/>
</dbReference>
<dbReference type="Pfam" id="PF00978">
    <property type="entry name" value="RdRP_2"/>
    <property type="match status" value="1"/>
</dbReference>
<keyword evidence="8" id="KW-0788">Thiol protease</keyword>
<keyword evidence="13" id="KW-0472">Membrane</keyword>
<dbReference type="SUPFAM" id="SSF56672">
    <property type="entry name" value="DNA/RNA polymerases"/>
    <property type="match status" value="1"/>
</dbReference>
<evidence type="ECO:0000259" key="14">
    <source>
        <dbReference type="PROSITE" id="PS50507"/>
    </source>
</evidence>
<keyword evidence="6" id="KW-0548">Nucleotidyltransferase</keyword>
<keyword evidence="13" id="KW-0812">Transmembrane</keyword>
<dbReference type="Gene3D" id="3.40.50.300">
    <property type="entry name" value="P-loop containing nucleotide triphosphate hydrolases"/>
    <property type="match status" value="1"/>
</dbReference>
<feature type="compositionally biased region" description="Low complexity" evidence="12">
    <location>
        <begin position="163"/>
        <end position="173"/>
    </location>
</feature>
<evidence type="ECO:0000256" key="2">
    <source>
        <dbReference type="ARBA" id="ARBA00022581"/>
    </source>
</evidence>
<keyword evidence="5" id="KW-0808">Transferase</keyword>
<protein>
    <submittedName>
        <fullName evidence="16">Polyprotein</fullName>
    </submittedName>
</protein>
<keyword evidence="3" id="KW-0489">Methyltransferase</keyword>
<evidence type="ECO:0000256" key="4">
    <source>
        <dbReference type="ARBA" id="ARBA00022670"/>
    </source>
</evidence>
<dbReference type="InterPro" id="IPR001788">
    <property type="entry name" value="RNA-dep_RNA_pol_alsuvir"/>
</dbReference>
<feature type="region of interest" description="Disordered" evidence="12">
    <location>
        <begin position="106"/>
        <end position="139"/>
    </location>
</feature>
<proteinExistence type="predicted"/>
<feature type="transmembrane region" description="Helical" evidence="13">
    <location>
        <begin position="45"/>
        <end position="65"/>
    </location>
</feature>
<evidence type="ECO:0000313" key="16">
    <source>
        <dbReference type="EMBL" id="AYV61005.1"/>
    </source>
</evidence>
<dbReference type="GO" id="GO:0008168">
    <property type="term" value="F:methyltransferase activity"/>
    <property type="evidence" value="ECO:0007669"/>
    <property type="project" value="UniProtKB-KW"/>
</dbReference>
<keyword evidence="10" id="KW-0693">Viral RNA replication</keyword>
<dbReference type="InterPro" id="IPR027351">
    <property type="entry name" value="(+)RNA_virus_helicase_core_dom"/>
</dbReference>
<evidence type="ECO:0000256" key="12">
    <source>
        <dbReference type="SAM" id="MobiDB-lite"/>
    </source>
</evidence>
<dbReference type="GO" id="GO:0039694">
    <property type="term" value="P:viral RNA genome replication"/>
    <property type="evidence" value="ECO:0007669"/>
    <property type="project" value="InterPro"/>
</dbReference>
<dbReference type="GO" id="GO:0005524">
    <property type="term" value="F:ATP binding"/>
    <property type="evidence" value="ECO:0007669"/>
    <property type="project" value="UniProtKB-KW"/>
</dbReference>
<keyword evidence="13" id="KW-1133">Transmembrane helix</keyword>
<feature type="region of interest" description="Disordered" evidence="12">
    <location>
        <begin position="382"/>
        <end position="404"/>
    </location>
</feature>
<evidence type="ECO:0000256" key="6">
    <source>
        <dbReference type="ARBA" id="ARBA00022695"/>
    </source>
</evidence>
<organism evidence="16">
    <name type="scientific">Guarapuava tymovirus-like 2</name>
    <dbReference type="NCBI Taxonomy" id="2487753"/>
    <lineage>
        <taxon>Viruses</taxon>
        <taxon>Riboviria</taxon>
        <taxon>Orthornavirae</taxon>
        <taxon>Kitrinoviricota</taxon>
        <taxon>Alsuviricetes</taxon>
        <taxon>Tymovirales</taxon>
    </lineage>
</organism>
<name>A0A3G4YID9_9VIRU</name>
<evidence type="ECO:0000256" key="7">
    <source>
        <dbReference type="ARBA" id="ARBA00022801"/>
    </source>
</evidence>
<evidence type="ECO:0000256" key="1">
    <source>
        <dbReference type="ARBA" id="ARBA00022484"/>
    </source>
</evidence>
<dbReference type="GO" id="GO:0006351">
    <property type="term" value="P:DNA-templated transcription"/>
    <property type="evidence" value="ECO:0007669"/>
    <property type="project" value="InterPro"/>
</dbReference>
<keyword evidence="11" id="KW-0511">Multifunctional enzyme</keyword>
<dbReference type="InterPro" id="IPR043502">
    <property type="entry name" value="DNA/RNA_pol_sf"/>
</dbReference>
<dbReference type="Pfam" id="PF05381">
    <property type="entry name" value="Peptidase_C21"/>
    <property type="match status" value="1"/>
</dbReference>
<evidence type="ECO:0000259" key="15">
    <source>
        <dbReference type="PROSITE" id="PS51657"/>
    </source>
</evidence>
<feature type="region of interest" description="Disordered" evidence="12">
    <location>
        <begin position="162"/>
        <end position="198"/>
    </location>
</feature>
<dbReference type="PROSITE" id="PS51657">
    <property type="entry name" value="PSRV_HELICASE"/>
    <property type="match status" value="1"/>
</dbReference>
<dbReference type="InterPro" id="IPR008043">
    <property type="entry name" value="Peptidase_C21"/>
</dbReference>
<evidence type="ECO:0000256" key="11">
    <source>
        <dbReference type="ARBA" id="ARBA00023268"/>
    </source>
</evidence>
<reference evidence="16" key="1">
    <citation type="journal article" date="2018" name="Sci. Rep.">
        <title>Viral diversity of Rhipicephalus microplus parasitizing cattle in southern Brazil.</title>
        <authorList>
            <person name="Souza W.M."/>
            <person name="Fumagalli M.J."/>
            <person name="Torres Carrasco A.O."/>
            <person name="Romeiro M.F."/>
            <person name="Modha S."/>
            <person name="Seki M.C."/>
            <person name="Gheller J.M."/>
            <person name="Daffre S."/>
            <person name="Nunes M.R."/>
            <person name="Murcia P.R."/>
            <person name="Acrani G.O."/>
            <person name="Figueiredo L.T."/>
        </authorList>
    </citation>
    <scope>NUCLEOTIDE SEQUENCE</scope>
    <source>
        <strain evidence="16">GTV-like2_1</strain>
    </source>
</reference>
<feature type="domain" description="RdRp catalytic" evidence="14">
    <location>
        <begin position="1043"/>
        <end position="1150"/>
    </location>
</feature>
<evidence type="ECO:0000256" key="3">
    <source>
        <dbReference type="ARBA" id="ARBA00022603"/>
    </source>
</evidence>
<dbReference type="Pfam" id="PF01443">
    <property type="entry name" value="Viral_helicase1"/>
    <property type="match status" value="1"/>
</dbReference>
<dbReference type="GO" id="GO:0003723">
    <property type="term" value="F:RNA binding"/>
    <property type="evidence" value="ECO:0007669"/>
    <property type="project" value="InterPro"/>
</dbReference>
<evidence type="ECO:0000256" key="9">
    <source>
        <dbReference type="ARBA" id="ARBA00022840"/>
    </source>
</evidence>
<evidence type="ECO:0000256" key="13">
    <source>
        <dbReference type="SAM" id="Phobius"/>
    </source>
</evidence>
<evidence type="ECO:0000256" key="5">
    <source>
        <dbReference type="ARBA" id="ARBA00022679"/>
    </source>
</evidence>
<dbReference type="GO" id="GO:0003968">
    <property type="term" value="F:RNA-directed RNA polymerase activity"/>
    <property type="evidence" value="ECO:0007669"/>
    <property type="project" value="UniProtKB-KW"/>
</dbReference>
<dbReference type="InterPro" id="IPR007094">
    <property type="entry name" value="RNA-dir_pol_PSvirus"/>
</dbReference>
<sequence length="1297" mass="144999">MPTWLHAVKSWIRRHPWLLACATACVGASSLAALAASIQLLAPVAIPALILAGISAVFFFSGRLLNKLRAQRLRAYVDFLFRRDFLLSFETEEILASPPHFSSAPPLSFPSDLDPTPPADSEHALSLKPPPSVQDTTLIGANDPELSTRLSELEQEFLEAPIPSSSPLSLPNSSQPPPSSQRLRSSSLPSDPPTAFRRRRESLPSGFAYGPNSEVVVNINGVMPASPRPRPAEDLLSDVSEGPVLRHAWEHLGLLRAAPELDFRFGARVSPCTLPIPNHNVCLFDSLRATSHKTFAEMWEALSILPDSLLDNPDIRTHGFDTRHLAVIAHRLRFRVRVWSTEHNYFLMLGPESDSLPCYDIIHEPGHFRAAHPGEIERLERKNRPPLARRPKPPPGQYHSFVPDPDRAKNLCRNMRSGCEGVLRELDLNGQHGRDFLDSLDRLLDVARARGARRSVTLEYIAGVAGSGKSWPVAQRLLHRTSQDFRIVVPTHNLRGEWYEKLLQKKVKPYQVSTWEKALLHHAQLVILDELPKMPRGYLDLCILADPSVRKVIILADPAQVEYHPLHPDSTNPQIQPTCSVIRPYLTEYCMTTRRVPNRIARSLGIRSSRGVEGFVEQRVPTAQDYAKGAIVLVNSHSTAKTLASNGVPCRTIAGSQGLTVDAPVFIHLSDSTRFLPPSAQYVALTRSTKGVYFFGDLSFLSSGSSLFRDVYSGVQRNFFDIFPELHGVRVVDHFTLQGAGEPTLFGPNKLDPEYAEDVIVGERVQETTPFRAAVLHLPPSRLPLHQDLEILAPTPPELQSADPTPTYVEPVIPHVDYTALASCFAPEPYDPFSKEIMFRGEFSRQFVDLNDARLVAPQSLRTIAANHSEKKDPTLLKASITKRLRFRQSSRPYRFTDNDHSLSFLLISSYSSFYGINPNTVLPFDPDLYARCIAENEFAQLTNKTQKVIMANAERSDPDWRWSVVRIFSKTQHKVNQSTLFGSWKACQTLALMHDAVILLLGPVKKYQRAKEKEIRPPNLYVHAGQTPSQLSKFCQEHLRSTKSCSNDYTAFDQSQHGEAVLFEIWKMQRLSIPPALIDLHRWIKTNVTTQFGPLTCMRLTGEPGTYDDNSDYNLAVLALRYSLSSSHTVFVSGDDSAIFPPPQENPGWLSAQPLLHLQFKTSVQQHTLFCGYYLGPAGAARDPLALFAKLAIALDTDDLSERLLSHLAEFSTGHALGDSVFSLFPPDLSEYHCAAYQLFCQRCSQVQKLVLRAPGTPISSISKSITSKSKLSWRAYQILRELDPSFTHPLHEAPY</sequence>
<keyword evidence="7" id="KW-0378">Hydrolase</keyword>
<keyword evidence="9" id="KW-0067">ATP-binding</keyword>
<dbReference type="GO" id="GO:0032259">
    <property type="term" value="P:methylation"/>
    <property type="evidence" value="ECO:0007669"/>
    <property type="project" value="UniProtKB-KW"/>
</dbReference>